<evidence type="ECO:0000313" key="2">
    <source>
        <dbReference type="Proteomes" id="UP000015530"/>
    </source>
</evidence>
<dbReference type="EMBL" id="AMYD01004339">
    <property type="protein sequence ID" value="EQB43323.1"/>
    <property type="molecule type" value="Genomic_DNA"/>
</dbReference>
<organism evidence="1 2">
    <name type="scientific">Colletotrichum gloeosporioides (strain Cg-14)</name>
    <name type="common">Anthracnose fungus</name>
    <name type="synonym">Glomerella cingulata</name>
    <dbReference type="NCBI Taxonomy" id="1237896"/>
    <lineage>
        <taxon>Eukaryota</taxon>
        <taxon>Fungi</taxon>
        <taxon>Dikarya</taxon>
        <taxon>Ascomycota</taxon>
        <taxon>Pezizomycotina</taxon>
        <taxon>Sordariomycetes</taxon>
        <taxon>Hypocreomycetidae</taxon>
        <taxon>Glomerellales</taxon>
        <taxon>Glomerellaceae</taxon>
        <taxon>Colletotrichum</taxon>
        <taxon>Colletotrichum gloeosporioides species complex</taxon>
    </lineage>
</organism>
<evidence type="ECO:0000313" key="1">
    <source>
        <dbReference type="EMBL" id="EQB43323.1"/>
    </source>
</evidence>
<dbReference type="AlphaFoldDB" id="T0JS48"/>
<proteinExistence type="predicted"/>
<dbReference type="HOGENOM" id="CLU_3431998_0_0_1"/>
<accession>T0JS48</accession>
<reference evidence="2" key="1">
    <citation type="journal article" date="2013" name="Mol. Plant Microbe Interact.">
        <title>Global aspects of pacC regulation of pathogenicity genes in Colletotrichum gloeosporioides as revealed by transcriptome analysis.</title>
        <authorList>
            <person name="Alkan N."/>
            <person name="Meng X."/>
            <person name="Friedlander G."/>
            <person name="Reuveni E."/>
            <person name="Sukno S."/>
            <person name="Sherman A."/>
            <person name="Thon M."/>
            <person name="Fluhr R."/>
            <person name="Prusky D."/>
        </authorList>
    </citation>
    <scope>NUCLEOTIDE SEQUENCE [LARGE SCALE GENOMIC DNA]</scope>
    <source>
        <strain evidence="2">Cg-14</strain>
    </source>
</reference>
<sequence>MVNARQEKLRLETVFSF</sequence>
<gene>
    <name evidence="1" type="ORF">CGLO_18032</name>
</gene>
<dbReference type="Proteomes" id="UP000015530">
    <property type="component" value="Unassembled WGS sequence"/>
</dbReference>
<name>T0JS48_COLGC</name>
<protein>
    <submittedName>
        <fullName evidence="1">Uncharacterized protein</fullName>
    </submittedName>
</protein>
<comment type="caution">
    <text evidence="1">The sequence shown here is derived from an EMBL/GenBank/DDBJ whole genome shotgun (WGS) entry which is preliminary data.</text>
</comment>